<proteinExistence type="predicted"/>
<evidence type="ECO:0000256" key="1">
    <source>
        <dbReference type="SAM" id="Phobius"/>
    </source>
</evidence>
<sequence length="35" mass="3573">MTNQIHTLRNAFVAVSFAFLASVVLTAGAVAPAIA</sequence>
<gene>
    <name evidence="2" type="ORF">GGR89_002181</name>
</gene>
<dbReference type="Proteomes" id="UP000531251">
    <property type="component" value="Unassembled WGS sequence"/>
</dbReference>
<name>A0A7X5Y1S1_9SPHN</name>
<keyword evidence="3" id="KW-1185">Reference proteome</keyword>
<evidence type="ECO:0000313" key="2">
    <source>
        <dbReference type="EMBL" id="NJB97866.1"/>
    </source>
</evidence>
<accession>A0A7X5Y1S1</accession>
<dbReference type="EMBL" id="JAATJB010000005">
    <property type="protein sequence ID" value="NJB97866.1"/>
    <property type="molecule type" value="Genomic_DNA"/>
</dbReference>
<dbReference type="AlphaFoldDB" id="A0A7X5Y1S1"/>
<evidence type="ECO:0000313" key="3">
    <source>
        <dbReference type="Proteomes" id="UP000531251"/>
    </source>
</evidence>
<keyword evidence="1" id="KW-0472">Membrane</keyword>
<protein>
    <submittedName>
        <fullName evidence="2">Uncharacterized protein</fullName>
    </submittedName>
</protein>
<organism evidence="2 3">
    <name type="scientific">Sphingomonas trueperi</name>
    <dbReference type="NCBI Taxonomy" id="53317"/>
    <lineage>
        <taxon>Bacteria</taxon>
        <taxon>Pseudomonadati</taxon>
        <taxon>Pseudomonadota</taxon>
        <taxon>Alphaproteobacteria</taxon>
        <taxon>Sphingomonadales</taxon>
        <taxon>Sphingomonadaceae</taxon>
        <taxon>Sphingomonas</taxon>
    </lineage>
</organism>
<keyword evidence="1" id="KW-0812">Transmembrane</keyword>
<keyword evidence="1" id="KW-1133">Transmembrane helix</keyword>
<feature type="transmembrane region" description="Helical" evidence="1">
    <location>
        <begin position="12"/>
        <end position="34"/>
    </location>
</feature>
<reference evidence="2 3" key="1">
    <citation type="submission" date="2020-03" db="EMBL/GenBank/DDBJ databases">
        <title>Genomic Encyclopedia of Type Strains, Phase IV (KMG-IV): sequencing the most valuable type-strain genomes for metagenomic binning, comparative biology and taxonomic classification.</title>
        <authorList>
            <person name="Goeker M."/>
        </authorList>
    </citation>
    <scope>NUCLEOTIDE SEQUENCE [LARGE SCALE GENOMIC DNA]</scope>
    <source>
        <strain evidence="2 3">DSM 7225</strain>
    </source>
</reference>
<comment type="caution">
    <text evidence="2">The sequence shown here is derived from an EMBL/GenBank/DDBJ whole genome shotgun (WGS) entry which is preliminary data.</text>
</comment>